<keyword evidence="2" id="KW-1185">Reference proteome</keyword>
<protein>
    <submittedName>
        <fullName evidence="1">Translation initiation factor if-2-related</fullName>
    </submittedName>
</protein>
<comment type="caution">
    <text evidence="1">The sequence shown here is derived from an EMBL/GenBank/DDBJ whole genome shotgun (WGS) entry which is preliminary data.</text>
</comment>
<organism evidence="1 2">
    <name type="scientific">Holotrichia oblita</name>
    <name type="common">Chafer beetle</name>
    <dbReference type="NCBI Taxonomy" id="644536"/>
    <lineage>
        <taxon>Eukaryota</taxon>
        <taxon>Metazoa</taxon>
        <taxon>Ecdysozoa</taxon>
        <taxon>Arthropoda</taxon>
        <taxon>Hexapoda</taxon>
        <taxon>Insecta</taxon>
        <taxon>Pterygota</taxon>
        <taxon>Neoptera</taxon>
        <taxon>Endopterygota</taxon>
        <taxon>Coleoptera</taxon>
        <taxon>Polyphaga</taxon>
        <taxon>Scarabaeiformia</taxon>
        <taxon>Scarabaeidae</taxon>
        <taxon>Melolonthinae</taxon>
        <taxon>Holotrichia</taxon>
    </lineage>
</organism>
<proteinExistence type="predicted"/>
<evidence type="ECO:0000313" key="2">
    <source>
        <dbReference type="Proteomes" id="UP001056778"/>
    </source>
</evidence>
<keyword evidence="1" id="KW-0396">Initiation factor</keyword>
<keyword evidence="1" id="KW-0648">Protein biosynthesis</keyword>
<dbReference type="EMBL" id="CM043016">
    <property type="protein sequence ID" value="KAI4468575.1"/>
    <property type="molecule type" value="Genomic_DNA"/>
</dbReference>
<gene>
    <name evidence="1" type="ORF">MML48_2g00020889</name>
</gene>
<name>A0ACB9TP44_HOLOL</name>
<accession>A0ACB9TP44</accession>
<sequence length="579" mass="64277">MKKTFILEYPPKAKGELVDVWRNITVSELAQILQRDIYYVEDIFLNKIRGGNTVITDEKELRDAIKRSGKRMRIIAKPTSENEVEDKDVYPRPAAKASDLKPRPPVVTVMGHVDHGKTTLLDALRKTNVVSQEFGGITQHIGAFSVSLQNSKNVTFLDTPGHAAFTAMRERGASITDIVVLVVAADDGVMEQTLESIRMAKQANVPILVAINKIDAPGADIDRTKRMLVEAGIQVETLVLQAELLNIMADPSGLAEGVIVESKVDTHRGKLCTIIVQRGILKKGSILLCGTTMAKVRTIKDAEGRTIAEVSPGYPAEIDGWKDLPSAGELVLEVKNEKQAKSALRAREAKKQIEKQMQDAEIISAKEQQHLREYRQKLQHKRSLGRYKLKPEGPRKPEIEKVDGPPTLSVIVKCDVDGTLEAVLNILDTYNEAGCELDLVHYNVGAVTESDIELAKTFKREINARLPTTEVEEIIGEAAVLQQFNISKGKKSVPVAGCRCTKGLLRRSSLYKLIRNNSVLHEGHLSSMRHLKDEVDVIKKDLECGLQLASKDIQFQPGDTLICFEKKIQHQNTEWDPGF</sequence>
<dbReference type="Proteomes" id="UP001056778">
    <property type="component" value="Chromosome 2"/>
</dbReference>
<reference evidence="1" key="1">
    <citation type="submission" date="2022-04" db="EMBL/GenBank/DDBJ databases">
        <title>Chromosome-scale genome assembly of Holotrichia oblita Faldermann.</title>
        <authorList>
            <person name="Rongchong L."/>
        </authorList>
    </citation>
    <scope>NUCLEOTIDE SEQUENCE</scope>
    <source>
        <strain evidence="1">81SQS9</strain>
    </source>
</reference>
<evidence type="ECO:0000313" key="1">
    <source>
        <dbReference type="EMBL" id="KAI4468575.1"/>
    </source>
</evidence>